<dbReference type="HOGENOM" id="CLU_2017765_0_0_1"/>
<gene>
    <name evidence="8" type="ORF">IscW_ISCW010748</name>
</gene>
<dbReference type="GO" id="GO:0031956">
    <property type="term" value="F:medium-chain fatty acid-CoA ligase activity"/>
    <property type="evidence" value="ECO:0007669"/>
    <property type="project" value="UniProtKB-EC"/>
</dbReference>
<evidence type="ECO:0000313" key="8">
    <source>
        <dbReference type="EMBL" id="EEC14197.1"/>
    </source>
</evidence>
<dbReference type="AlphaFoldDB" id="B7Q5S5"/>
<dbReference type="PANTHER" id="PTHR43201:SF5">
    <property type="entry name" value="MEDIUM-CHAIN ACYL-COA LIGASE ACSF2, MITOCHONDRIAL"/>
    <property type="match status" value="1"/>
</dbReference>
<reference evidence="8 10" key="1">
    <citation type="submission" date="2008-03" db="EMBL/GenBank/DDBJ databases">
        <title>Annotation of Ixodes scapularis.</title>
        <authorList>
            <consortium name="Ixodes scapularis Genome Project Consortium"/>
            <person name="Caler E."/>
            <person name="Hannick L.I."/>
            <person name="Bidwell S."/>
            <person name="Joardar V."/>
            <person name="Thiagarajan M."/>
            <person name="Amedeo P."/>
            <person name="Galinsky K.J."/>
            <person name="Schobel S."/>
            <person name="Inman J."/>
            <person name="Hostetler J."/>
            <person name="Miller J."/>
            <person name="Hammond M."/>
            <person name="Megy K."/>
            <person name="Lawson D."/>
            <person name="Kodira C."/>
            <person name="Sutton G."/>
            <person name="Meyer J."/>
            <person name="Hill C.A."/>
            <person name="Birren B."/>
            <person name="Nene V."/>
            <person name="Collins F."/>
            <person name="Alarcon-Chaidez F."/>
            <person name="Wikel S."/>
            <person name="Strausberg R."/>
        </authorList>
    </citation>
    <scope>NUCLEOTIDE SEQUENCE [LARGE SCALE GENOMIC DNA]</scope>
    <source>
        <strain evidence="10">Wikel</strain>
        <strain evidence="8">Wikel colony</strain>
    </source>
</reference>
<dbReference type="EMBL" id="ABJB010383188">
    <property type="status" value="NOT_ANNOTATED_CDS"/>
    <property type="molecule type" value="Genomic_DNA"/>
</dbReference>
<keyword evidence="10" id="KW-1185">Reference proteome</keyword>
<evidence type="ECO:0000313" key="10">
    <source>
        <dbReference type="Proteomes" id="UP000001555"/>
    </source>
</evidence>
<protein>
    <recommendedName>
        <fullName evidence="4">Medium-chain acyl-CoA ligase ACSF2, mitochondrial</fullName>
    </recommendedName>
</protein>
<organism>
    <name type="scientific">Ixodes scapularis</name>
    <name type="common">Black-legged tick</name>
    <name type="synonym">Deer tick</name>
    <dbReference type="NCBI Taxonomy" id="6945"/>
    <lineage>
        <taxon>Eukaryota</taxon>
        <taxon>Metazoa</taxon>
        <taxon>Ecdysozoa</taxon>
        <taxon>Arthropoda</taxon>
        <taxon>Chelicerata</taxon>
        <taxon>Arachnida</taxon>
        <taxon>Acari</taxon>
        <taxon>Parasitiformes</taxon>
        <taxon>Ixodida</taxon>
        <taxon>Ixodoidea</taxon>
        <taxon>Ixodidae</taxon>
        <taxon>Ixodinae</taxon>
        <taxon>Ixodes</taxon>
    </lineage>
</organism>
<dbReference type="VEuPathDB" id="VectorBase:ISCI010748"/>
<accession>B7Q5S5</accession>
<dbReference type="OrthoDB" id="10253115at2759"/>
<evidence type="ECO:0000313" key="9">
    <source>
        <dbReference type="EnsemblMetazoa" id="ISCW010748-PA"/>
    </source>
</evidence>
<evidence type="ECO:0000256" key="6">
    <source>
        <dbReference type="ARBA" id="ARBA00048277"/>
    </source>
</evidence>
<evidence type="ECO:0000256" key="5">
    <source>
        <dbReference type="ARBA" id="ARBA00047319"/>
    </source>
</evidence>
<evidence type="ECO:0000259" key="7">
    <source>
        <dbReference type="Pfam" id="PF00501"/>
    </source>
</evidence>
<evidence type="ECO:0000256" key="3">
    <source>
        <dbReference type="ARBA" id="ARBA00037247"/>
    </source>
</evidence>
<dbReference type="Proteomes" id="UP000001555">
    <property type="component" value="Unassembled WGS sequence"/>
</dbReference>
<dbReference type="EMBL" id="DS863170">
    <property type="protein sequence ID" value="EEC14197.1"/>
    <property type="molecule type" value="Genomic_DNA"/>
</dbReference>
<name>B7Q5S5_IXOSC</name>
<dbReference type="PaxDb" id="6945-B7Q5S5"/>
<sequence length="123" mass="13282">MQGTTGRPKAAMLSHFNLVNNAYLIGSMLGLHEQNDSICLNVPLVHCYGCVGGTLTAAMFGATLVMPSPSFKAKAALEAIAEQRCTFIYGTPTMYIDMIKEQQEGKYDVSSVRKGTTVAFLNL</sequence>
<comment type="similarity">
    <text evidence="1">Belongs to the ATP-dependent AMP-binding enzyme family.</text>
</comment>
<evidence type="ECO:0000256" key="2">
    <source>
        <dbReference type="ARBA" id="ARBA00022598"/>
    </source>
</evidence>
<dbReference type="InParanoid" id="B7Q5S5"/>
<dbReference type="SUPFAM" id="SSF56801">
    <property type="entry name" value="Acetyl-CoA synthetase-like"/>
    <property type="match status" value="1"/>
</dbReference>
<comment type="function">
    <text evidence="3">Acyl-CoA synthases catalyze the initial reaction in fatty acid metabolism, by forming a thioester with CoA. Has some preference toward medium-chain substrates. Plays a role in adipocyte differentiation.</text>
</comment>
<dbReference type="EnsemblMetazoa" id="ISCW010748-RA">
    <property type="protein sequence ID" value="ISCW010748-PA"/>
    <property type="gene ID" value="ISCW010748"/>
</dbReference>
<keyword evidence="2 8" id="KW-0436">Ligase</keyword>
<dbReference type="VEuPathDB" id="VectorBase:ISCW010748"/>
<comment type="catalytic activity">
    <reaction evidence="5">
        <text>octanoate + ATP + CoA = octanoyl-CoA + AMP + diphosphate</text>
        <dbReference type="Rhea" id="RHEA:33631"/>
        <dbReference type="ChEBI" id="CHEBI:25646"/>
        <dbReference type="ChEBI" id="CHEBI:30616"/>
        <dbReference type="ChEBI" id="CHEBI:33019"/>
        <dbReference type="ChEBI" id="CHEBI:57287"/>
        <dbReference type="ChEBI" id="CHEBI:57386"/>
        <dbReference type="ChEBI" id="CHEBI:456215"/>
    </reaction>
</comment>
<proteinExistence type="inferred from homology"/>
<comment type="catalytic activity">
    <reaction evidence="6">
        <text>a medium-chain fatty acid + ATP + CoA = a medium-chain fatty acyl-CoA + AMP + diphosphate</text>
        <dbReference type="Rhea" id="RHEA:48340"/>
        <dbReference type="ChEBI" id="CHEBI:30616"/>
        <dbReference type="ChEBI" id="CHEBI:33019"/>
        <dbReference type="ChEBI" id="CHEBI:57287"/>
        <dbReference type="ChEBI" id="CHEBI:59558"/>
        <dbReference type="ChEBI" id="CHEBI:90546"/>
        <dbReference type="ChEBI" id="CHEBI:456215"/>
        <dbReference type="EC" id="6.2.1.2"/>
    </reaction>
</comment>
<evidence type="ECO:0000256" key="4">
    <source>
        <dbReference type="ARBA" id="ARBA00039638"/>
    </source>
</evidence>
<evidence type="ECO:0000256" key="1">
    <source>
        <dbReference type="ARBA" id="ARBA00006432"/>
    </source>
</evidence>
<dbReference type="Gene3D" id="3.40.50.980">
    <property type="match status" value="2"/>
</dbReference>
<dbReference type="Pfam" id="PF00501">
    <property type="entry name" value="AMP-binding"/>
    <property type="match status" value="1"/>
</dbReference>
<dbReference type="PANTHER" id="PTHR43201">
    <property type="entry name" value="ACYL-COA SYNTHETASE"/>
    <property type="match status" value="1"/>
</dbReference>
<dbReference type="VEuPathDB" id="VectorBase:ISCP_020397"/>
<feature type="domain" description="AMP-dependent synthetase/ligase" evidence="7">
    <location>
        <begin position="3"/>
        <end position="115"/>
    </location>
</feature>
<dbReference type="InterPro" id="IPR000873">
    <property type="entry name" value="AMP-dep_synth/lig_dom"/>
</dbReference>
<dbReference type="STRING" id="6945.B7Q5S5"/>
<reference evidence="9" key="2">
    <citation type="submission" date="2020-05" db="UniProtKB">
        <authorList>
            <consortium name="EnsemblMetazoa"/>
        </authorList>
    </citation>
    <scope>IDENTIFICATION</scope>
    <source>
        <strain evidence="9">wikel</strain>
    </source>
</reference>